<dbReference type="AlphaFoldDB" id="A0A1J4SAD8"/>
<sequence length="65" mass="7656">MTKVSQDDVKKWIVKIKGKRDCEEPCGKKIGSQGPEFPELQIWFVSKKKIIELSWNDSYNWEGIR</sequence>
<proteinExistence type="predicted"/>
<accession>A0A1J4SAD8</accession>
<organism evidence="1 2">
    <name type="scientific">Candidatus Desantisbacteria bacterium CG1_02_38_46</name>
    <dbReference type="NCBI Taxonomy" id="1817893"/>
    <lineage>
        <taxon>Bacteria</taxon>
        <taxon>Candidatus Desantisiibacteriota</taxon>
    </lineage>
</organism>
<reference evidence="1 2" key="1">
    <citation type="journal article" date="2016" name="Environ. Microbiol.">
        <title>Genomic resolution of a cold subsurface aquifer community provides metabolic insights for novel microbes adapted to high CO concentrations.</title>
        <authorList>
            <person name="Probst A.J."/>
            <person name="Castelle C.J."/>
            <person name="Singh A."/>
            <person name="Brown C.T."/>
            <person name="Anantharaman K."/>
            <person name="Sharon I."/>
            <person name="Hug L.A."/>
            <person name="Burstein D."/>
            <person name="Emerson J.B."/>
            <person name="Thomas B.C."/>
            <person name="Banfield J.F."/>
        </authorList>
    </citation>
    <scope>NUCLEOTIDE SEQUENCE [LARGE SCALE GENOMIC DNA]</scope>
    <source>
        <strain evidence="1">CG1_02_38_46</strain>
    </source>
</reference>
<gene>
    <name evidence="1" type="ORF">AUJ66_06315</name>
</gene>
<comment type="caution">
    <text evidence="1">The sequence shown here is derived from an EMBL/GenBank/DDBJ whole genome shotgun (WGS) entry which is preliminary data.</text>
</comment>
<dbReference type="EMBL" id="MNUO01000096">
    <property type="protein sequence ID" value="OIN96409.1"/>
    <property type="molecule type" value="Genomic_DNA"/>
</dbReference>
<protein>
    <submittedName>
        <fullName evidence="1">Uncharacterized protein</fullName>
    </submittedName>
</protein>
<dbReference type="Proteomes" id="UP000182278">
    <property type="component" value="Unassembled WGS sequence"/>
</dbReference>
<dbReference type="STRING" id="1817893.AUJ66_06315"/>
<name>A0A1J4SAD8_9BACT</name>
<evidence type="ECO:0000313" key="2">
    <source>
        <dbReference type="Proteomes" id="UP000182278"/>
    </source>
</evidence>
<evidence type="ECO:0000313" key="1">
    <source>
        <dbReference type="EMBL" id="OIN96409.1"/>
    </source>
</evidence>